<gene>
    <name evidence="1" type="ORF">E2I14_06075</name>
</gene>
<dbReference type="AlphaFoldDB" id="A0A4V3AUZ1"/>
<comment type="caution">
    <text evidence="1">The sequence shown here is derived from an EMBL/GenBank/DDBJ whole genome shotgun (WGS) entry which is preliminary data.</text>
</comment>
<dbReference type="Proteomes" id="UP000294829">
    <property type="component" value="Unassembled WGS sequence"/>
</dbReference>
<dbReference type="EMBL" id="SMYL01000002">
    <property type="protein sequence ID" value="TDK67328.1"/>
    <property type="molecule type" value="Genomic_DNA"/>
</dbReference>
<dbReference type="RefSeq" id="WP_133326471.1">
    <property type="nucleotide sequence ID" value="NZ_SMYL01000002.1"/>
</dbReference>
<proteinExistence type="predicted"/>
<dbReference type="InterPro" id="IPR014993">
    <property type="entry name" value="DUF1841"/>
</dbReference>
<name>A0A4V3AUZ1_9BURK</name>
<dbReference type="OrthoDB" id="9789432at2"/>
<keyword evidence="2" id="KW-1185">Reference proteome</keyword>
<evidence type="ECO:0000313" key="1">
    <source>
        <dbReference type="EMBL" id="TDK67328.1"/>
    </source>
</evidence>
<protein>
    <submittedName>
        <fullName evidence="1">DUF1841 family protein</fullName>
    </submittedName>
</protein>
<reference evidence="1 2" key="1">
    <citation type="submission" date="2019-03" db="EMBL/GenBank/DDBJ databases">
        <title>Sapientia aquatica gen. nov., sp. nov., isolated from a crater lake.</title>
        <authorList>
            <person name="Felfoldi T."/>
            <person name="Szabo A."/>
            <person name="Toth E."/>
            <person name="Schumann P."/>
            <person name="Keki Z."/>
            <person name="Marialigeti K."/>
            <person name="Mathe I."/>
        </authorList>
    </citation>
    <scope>NUCLEOTIDE SEQUENCE [LARGE SCALE GENOMIC DNA]</scope>
    <source>
        <strain evidence="1 2">SA-152</strain>
    </source>
</reference>
<evidence type="ECO:0000313" key="2">
    <source>
        <dbReference type="Proteomes" id="UP000294829"/>
    </source>
</evidence>
<sequence length="142" mass="16320">MFNPTQHDVRRFFCETYRKTLAREILTPLESIAADWIMQHPEYEADLRDVNAALDAHYSVEQGKTNPFLHLSMHLSIAEQISINQPIGIAPAYTALAQRLQSEHEAHHVMMDCLGAMIWDSQRNGIPFDTEGYVEAIRQKVR</sequence>
<dbReference type="Pfam" id="PF08897">
    <property type="entry name" value="DUF1841"/>
    <property type="match status" value="1"/>
</dbReference>
<organism evidence="1 2">
    <name type="scientific">Sapientia aquatica</name>
    <dbReference type="NCBI Taxonomy" id="1549640"/>
    <lineage>
        <taxon>Bacteria</taxon>
        <taxon>Pseudomonadati</taxon>
        <taxon>Pseudomonadota</taxon>
        <taxon>Betaproteobacteria</taxon>
        <taxon>Burkholderiales</taxon>
        <taxon>Oxalobacteraceae</taxon>
        <taxon>Sapientia</taxon>
    </lineage>
</organism>
<accession>A0A4V3AUZ1</accession>